<gene>
    <name evidence="9" type="ORF">CKF48_15210</name>
</gene>
<evidence type="ECO:0000256" key="5">
    <source>
        <dbReference type="ARBA" id="ARBA00037999"/>
    </source>
</evidence>
<dbReference type="InterPro" id="IPR015422">
    <property type="entry name" value="PyrdxlP-dep_Trfase_small"/>
</dbReference>
<dbReference type="RefSeq" id="WP_095372105.1">
    <property type="nucleotide sequence ID" value="NZ_CP022983.1"/>
</dbReference>
<name>A0A248TK60_9BACI</name>
<keyword evidence="10" id="KW-1185">Reference proteome</keyword>
<sequence length="393" mass="43583">MTLTERIYLSPPHLTGEEIHYVQSAFTDNWVAPVGPHIDLFEQEMSTLVNVQSCLAVNSGTAAIHLSLLALGISSLDTVFCSTFTFVATANPILYIGAKPVFIDSEPETWNMSPDALERALKEASANGNLPKAVIVVHLYGQPAKMDELLMICQRYGVPLIEDAAESLGSTYKEKPTGTIGSYGIYSFNGNKIITTSGGGMLVSNHKEGVEYASFLATQAKDTALHYQHSQIGFNYRMSNIAAGIGRAQLTYLEKRINARRKIFQRYEEGLQGLEGISFLPELPGTYSNRWLTTILIDSETIGVTVEELIFALRNENIEARPVWKPLHLQPLFQGYSFYPHDVEHEAISEMIFEKGICLPSGSDLTIEQQNRVIHCIQTTITSNLHLHPYLLG</sequence>
<dbReference type="PANTHER" id="PTHR30244">
    <property type="entry name" value="TRANSAMINASE"/>
    <property type="match status" value="1"/>
</dbReference>
<evidence type="ECO:0000256" key="1">
    <source>
        <dbReference type="ARBA" id="ARBA00001933"/>
    </source>
</evidence>
<organism evidence="9 10">
    <name type="scientific">Cytobacillus kochii</name>
    <dbReference type="NCBI Taxonomy" id="859143"/>
    <lineage>
        <taxon>Bacteria</taxon>
        <taxon>Bacillati</taxon>
        <taxon>Bacillota</taxon>
        <taxon>Bacilli</taxon>
        <taxon>Bacillales</taxon>
        <taxon>Bacillaceae</taxon>
        <taxon>Cytobacillus</taxon>
    </lineage>
</organism>
<evidence type="ECO:0000256" key="8">
    <source>
        <dbReference type="RuleBase" id="RU004508"/>
    </source>
</evidence>
<dbReference type="InterPro" id="IPR015424">
    <property type="entry name" value="PyrdxlP-dep_Trfase"/>
</dbReference>
<dbReference type="PANTHER" id="PTHR30244:SF34">
    <property type="entry name" value="DTDP-4-AMINO-4,6-DIDEOXYGALACTOSE TRANSAMINASE"/>
    <property type="match status" value="1"/>
</dbReference>
<comment type="cofactor">
    <cofactor evidence="1">
        <name>pyridoxal 5'-phosphate</name>
        <dbReference type="ChEBI" id="CHEBI:597326"/>
    </cofactor>
</comment>
<evidence type="ECO:0000256" key="3">
    <source>
        <dbReference type="ARBA" id="ARBA00022679"/>
    </source>
</evidence>
<feature type="modified residue" description="N6-(pyridoxal phosphate)lysine" evidence="7">
    <location>
        <position position="192"/>
    </location>
</feature>
<dbReference type="AlphaFoldDB" id="A0A248TK60"/>
<dbReference type="InterPro" id="IPR000653">
    <property type="entry name" value="DegT/StrS_aminotransferase"/>
</dbReference>
<dbReference type="SUPFAM" id="SSF53383">
    <property type="entry name" value="PLP-dependent transferases"/>
    <property type="match status" value="1"/>
</dbReference>
<keyword evidence="2 9" id="KW-0032">Aminotransferase</keyword>
<evidence type="ECO:0000256" key="2">
    <source>
        <dbReference type="ARBA" id="ARBA00022576"/>
    </source>
</evidence>
<feature type="active site" description="Proton acceptor" evidence="6">
    <location>
        <position position="192"/>
    </location>
</feature>
<comment type="similarity">
    <text evidence="5 8">Belongs to the DegT/DnrJ/EryC1 family.</text>
</comment>
<dbReference type="Gene3D" id="3.40.640.10">
    <property type="entry name" value="Type I PLP-dependent aspartate aminotransferase-like (Major domain)"/>
    <property type="match status" value="1"/>
</dbReference>
<dbReference type="InterPro" id="IPR015421">
    <property type="entry name" value="PyrdxlP-dep_Trfase_major"/>
</dbReference>
<dbReference type="KEGG" id="bko:CKF48_15210"/>
<evidence type="ECO:0000313" key="10">
    <source>
        <dbReference type="Proteomes" id="UP000215137"/>
    </source>
</evidence>
<dbReference type="Proteomes" id="UP000215137">
    <property type="component" value="Chromosome"/>
</dbReference>
<evidence type="ECO:0000313" key="9">
    <source>
        <dbReference type="EMBL" id="ASV68535.1"/>
    </source>
</evidence>
<proteinExistence type="inferred from homology"/>
<dbReference type="Pfam" id="PF01041">
    <property type="entry name" value="DegT_DnrJ_EryC1"/>
    <property type="match status" value="1"/>
</dbReference>
<protein>
    <submittedName>
        <fullName evidence="9">Pyridoxal phosphate-dependent aminotransferase</fullName>
    </submittedName>
</protein>
<evidence type="ECO:0000256" key="4">
    <source>
        <dbReference type="ARBA" id="ARBA00022898"/>
    </source>
</evidence>
<dbReference type="GO" id="GO:0008483">
    <property type="term" value="F:transaminase activity"/>
    <property type="evidence" value="ECO:0007669"/>
    <property type="project" value="UniProtKB-KW"/>
</dbReference>
<dbReference type="GO" id="GO:0000271">
    <property type="term" value="P:polysaccharide biosynthetic process"/>
    <property type="evidence" value="ECO:0007669"/>
    <property type="project" value="TreeGrafter"/>
</dbReference>
<accession>A0A248TK60</accession>
<evidence type="ECO:0000256" key="6">
    <source>
        <dbReference type="PIRSR" id="PIRSR000390-1"/>
    </source>
</evidence>
<dbReference type="OrthoDB" id="9810913at2"/>
<dbReference type="GO" id="GO:0030170">
    <property type="term" value="F:pyridoxal phosphate binding"/>
    <property type="evidence" value="ECO:0007669"/>
    <property type="project" value="TreeGrafter"/>
</dbReference>
<evidence type="ECO:0000256" key="7">
    <source>
        <dbReference type="PIRSR" id="PIRSR000390-2"/>
    </source>
</evidence>
<dbReference type="CDD" id="cd00616">
    <property type="entry name" value="AHBA_syn"/>
    <property type="match status" value="1"/>
</dbReference>
<dbReference type="FunFam" id="3.40.640.10:FF:000090">
    <property type="entry name" value="Pyridoxal phosphate-dependent aminotransferase"/>
    <property type="match status" value="1"/>
</dbReference>
<dbReference type="PIRSF" id="PIRSF000390">
    <property type="entry name" value="PLP_StrS"/>
    <property type="match status" value="1"/>
</dbReference>
<reference evidence="9 10" key="1">
    <citation type="submission" date="2017-08" db="EMBL/GenBank/DDBJ databases">
        <title>Complete Genome Sequence of Bacillus kochii Oregon-R-modENCODE STRAIN BDGP4, isolated from Drosophila melanogaster gut.</title>
        <authorList>
            <person name="Wan K.H."/>
            <person name="Yu C."/>
            <person name="Park S."/>
            <person name="Hammonds A.S."/>
            <person name="Booth B.W."/>
            <person name="Celniker S.E."/>
        </authorList>
    </citation>
    <scope>NUCLEOTIDE SEQUENCE [LARGE SCALE GENOMIC DNA]</scope>
    <source>
        <strain evidence="9 10">BDGP4</strain>
    </source>
</reference>
<keyword evidence="3 9" id="KW-0808">Transferase</keyword>
<dbReference type="EMBL" id="CP022983">
    <property type="protein sequence ID" value="ASV68535.1"/>
    <property type="molecule type" value="Genomic_DNA"/>
</dbReference>
<dbReference type="Gene3D" id="3.90.1150.10">
    <property type="entry name" value="Aspartate Aminotransferase, domain 1"/>
    <property type="match status" value="1"/>
</dbReference>
<keyword evidence="4 7" id="KW-0663">Pyridoxal phosphate</keyword>